<feature type="compositionally biased region" description="Basic residues" evidence="5">
    <location>
        <begin position="243"/>
        <end position="256"/>
    </location>
</feature>
<feature type="region of interest" description="Disordered" evidence="5">
    <location>
        <begin position="236"/>
        <end position="256"/>
    </location>
</feature>
<feature type="DNA-binding region" description="H-T-H motif" evidence="4">
    <location>
        <begin position="77"/>
        <end position="96"/>
    </location>
</feature>
<keyword evidence="2 4" id="KW-0238">DNA-binding</keyword>
<reference evidence="7 8" key="1">
    <citation type="journal article" date="2019" name="Emerg. Microbes Infect.">
        <title>Comprehensive subspecies identification of 175 nontuberculous mycobacteria species based on 7547 genomic profiles.</title>
        <authorList>
            <person name="Matsumoto Y."/>
            <person name="Kinjo T."/>
            <person name="Motooka D."/>
            <person name="Nabeya D."/>
            <person name="Jung N."/>
            <person name="Uechi K."/>
            <person name="Horii T."/>
            <person name="Iida T."/>
            <person name="Fujita J."/>
            <person name="Nakamura S."/>
        </authorList>
    </citation>
    <scope>NUCLEOTIDE SEQUENCE [LARGE SCALE GENOMIC DNA]</scope>
    <source>
        <strain evidence="7 8">JCM 12375</strain>
    </source>
</reference>
<accession>A0ABN5Y4F3</accession>
<keyword evidence="3" id="KW-0804">Transcription</keyword>
<evidence type="ECO:0000313" key="8">
    <source>
        <dbReference type="Proteomes" id="UP000465622"/>
    </source>
</evidence>
<dbReference type="PANTHER" id="PTHR30055:SF234">
    <property type="entry name" value="HTH-TYPE TRANSCRIPTIONAL REGULATOR BETI"/>
    <property type="match status" value="1"/>
</dbReference>
<dbReference type="InterPro" id="IPR050109">
    <property type="entry name" value="HTH-type_TetR-like_transc_reg"/>
</dbReference>
<gene>
    <name evidence="7" type="ORF">MMAGJ_23150</name>
</gene>
<evidence type="ECO:0000256" key="5">
    <source>
        <dbReference type="SAM" id="MobiDB-lite"/>
    </source>
</evidence>
<evidence type="ECO:0000313" key="7">
    <source>
        <dbReference type="EMBL" id="BBX33033.1"/>
    </source>
</evidence>
<evidence type="ECO:0000256" key="1">
    <source>
        <dbReference type="ARBA" id="ARBA00023015"/>
    </source>
</evidence>
<dbReference type="InterPro" id="IPR009057">
    <property type="entry name" value="Homeodomain-like_sf"/>
</dbReference>
<dbReference type="EMBL" id="AP022567">
    <property type="protein sequence ID" value="BBX33033.1"/>
    <property type="molecule type" value="Genomic_DNA"/>
</dbReference>
<dbReference type="PROSITE" id="PS50977">
    <property type="entry name" value="HTH_TETR_2"/>
    <property type="match status" value="1"/>
</dbReference>
<keyword evidence="8" id="KW-1185">Reference proteome</keyword>
<dbReference type="PANTHER" id="PTHR30055">
    <property type="entry name" value="HTH-TYPE TRANSCRIPTIONAL REGULATOR RUTR"/>
    <property type="match status" value="1"/>
</dbReference>
<feature type="domain" description="HTH tetR-type" evidence="6">
    <location>
        <begin position="54"/>
        <end position="114"/>
    </location>
</feature>
<evidence type="ECO:0000259" key="6">
    <source>
        <dbReference type="PROSITE" id="PS50977"/>
    </source>
</evidence>
<evidence type="ECO:0000256" key="2">
    <source>
        <dbReference type="ARBA" id="ARBA00023125"/>
    </source>
</evidence>
<evidence type="ECO:0000256" key="3">
    <source>
        <dbReference type="ARBA" id="ARBA00023163"/>
    </source>
</evidence>
<dbReference type="Gene3D" id="1.10.357.10">
    <property type="entry name" value="Tetracycline Repressor, domain 2"/>
    <property type="match status" value="1"/>
</dbReference>
<evidence type="ECO:0000256" key="4">
    <source>
        <dbReference type="PROSITE-ProRule" id="PRU00335"/>
    </source>
</evidence>
<protein>
    <recommendedName>
        <fullName evidence="6">HTH tetR-type domain-containing protein</fullName>
    </recommendedName>
</protein>
<organism evidence="7 8">
    <name type="scientific">Mycolicibacterium mageritense</name>
    <name type="common">Mycobacterium mageritense</name>
    <dbReference type="NCBI Taxonomy" id="53462"/>
    <lineage>
        <taxon>Bacteria</taxon>
        <taxon>Bacillati</taxon>
        <taxon>Actinomycetota</taxon>
        <taxon>Actinomycetes</taxon>
        <taxon>Mycobacteriales</taxon>
        <taxon>Mycobacteriaceae</taxon>
        <taxon>Mycolicibacterium</taxon>
    </lineage>
</organism>
<sequence>MATHRVTRTDRADRTARAWVISGSGDCSIVVPPTTPPVTETTVTVKRMARPFDHAKRERLVQQATEVLARTGVIDTSLRALAAEMGTSARMLIYYFGSKENLILAVMNSLQDQNVPEPELYGTAAELRQWCLDDWQRITRGDQRARLRILEQVFGAACGQNSPYARYTSETLAQLTRNAQLRMEAIGMPRPVAETRARLALAAIQGLVIDFFTCDDPDRVDDTYRRMIDDLILAPFEPEPPRTRRRGRSRRAVPAH</sequence>
<dbReference type="Proteomes" id="UP000465622">
    <property type="component" value="Chromosome"/>
</dbReference>
<proteinExistence type="predicted"/>
<keyword evidence="1" id="KW-0805">Transcription regulation</keyword>
<dbReference type="SUPFAM" id="SSF46689">
    <property type="entry name" value="Homeodomain-like"/>
    <property type="match status" value="1"/>
</dbReference>
<dbReference type="InterPro" id="IPR001647">
    <property type="entry name" value="HTH_TetR"/>
</dbReference>
<dbReference type="Pfam" id="PF00440">
    <property type="entry name" value="TetR_N"/>
    <property type="match status" value="1"/>
</dbReference>
<name>A0ABN5Y4F3_MYCME</name>